<sequence length="134" mass="15009">MLIDGQCHCGHVRYEAEIEPEQVGVCHCTDCQVLTGSAFRVTVTAPRDRIRLTAHQPKVYVKIGDGGRRRLQSFCPECGSPLFVTGEGADAEEWGIRWGSIRQREQLVPKRQSWCGSAVPWIYRIADLPGRQGD</sequence>
<dbReference type="PROSITE" id="PS51891">
    <property type="entry name" value="CENP_V_GFA"/>
    <property type="match status" value="1"/>
</dbReference>
<name>A0ABU1JN10_9PROT</name>
<evidence type="ECO:0000256" key="3">
    <source>
        <dbReference type="ARBA" id="ARBA00022833"/>
    </source>
</evidence>
<dbReference type="RefSeq" id="WP_309793982.1">
    <property type="nucleotide sequence ID" value="NZ_JAVDPW010000003.1"/>
</dbReference>
<evidence type="ECO:0000313" key="6">
    <source>
        <dbReference type="EMBL" id="MDR6289703.1"/>
    </source>
</evidence>
<dbReference type="InterPro" id="IPR006913">
    <property type="entry name" value="CENP-V/GFA"/>
</dbReference>
<dbReference type="PANTHER" id="PTHR33337">
    <property type="entry name" value="GFA DOMAIN-CONTAINING PROTEIN"/>
    <property type="match status" value="1"/>
</dbReference>
<comment type="caution">
    <text evidence="6">The sequence shown here is derived from an EMBL/GenBank/DDBJ whole genome shotgun (WGS) entry which is preliminary data.</text>
</comment>
<dbReference type="Proteomes" id="UP001262410">
    <property type="component" value="Unassembled WGS sequence"/>
</dbReference>
<keyword evidence="4" id="KW-0456">Lyase</keyword>
<accession>A0ABU1JN10</accession>
<protein>
    <recommendedName>
        <fullName evidence="5">CENP-V/GFA domain-containing protein</fullName>
    </recommendedName>
</protein>
<evidence type="ECO:0000256" key="4">
    <source>
        <dbReference type="ARBA" id="ARBA00023239"/>
    </source>
</evidence>
<evidence type="ECO:0000256" key="2">
    <source>
        <dbReference type="ARBA" id="ARBA00022723"/>
    </source>
</evidence>
<evidence type="ECO:0000259" key="5">
    <source>
        <dbReference type="PROSITE" id="PS51891"/>
    </source>
</evidence>
<keyword evidence="3" id="KW-0862">Zinc</keyword>
<dbReference type="EMBL" id="JAVDPW010000003">
    <property type="protein sequence ID" value="MDR6289703.1"/>
    <property type="molecule type" value="Genomic_DNA"/>
</dbReference>
<dbReference type="Gene3D" id="3.90.1590.10">
    <property type="entry name" value="glutathione-dependent formaldehyde- activating enzyme (gfa)"/>
    <property type="match status" value="1"/>
</dbReference>
<comment type="similarity">
    <text evidence="1">Belongs to the Gfa family.</text>
</comment>
<dbReference type="InterPro" id="IPR011057">
    <property type="entry name" value="Mss4-like_sf"/>
</dbReference>
<evidence type="ECO:0000256" key="1">
    <source>
        <dbReference type="ARBA" id="ARBA00005495"/>
    </source>
</evidence>
<reference evidence="6 7" key="1">
    <citation type="submission" date="2023-07" db="EMBL/GenBank/DDBJ databases">
        <title>Sorghum-associated microbial communities from plants grown in Nebraska, USA.</title>
        <authorList>
            <person name="Schachtman D."/>
        </authorList>
    </citation>
    <scope>NUCLEOTIDE SEQUENCE [LARGE SCALE GENOMIC DNA]</scope>
    <source>
        <strain evidence="6 7">584</strain>
    </source>
</reference>
<keyword evidence="7" id="KW-1185">Reference proteome</keyword>
<proteinExistence type="inferred from homology"/>
<dbReference type="SUPFAM" id="SSF51316">
    <property type="entry name" value="Mss4-like"/>
    <property type="match status" value="1"/>
</dbReference>
<feature type="domain" description="CENP-V/GFA" evidence="5">
    <location>
        <begin position="3"/>
        <end position="115"/>
    </location>
</feature>
<dbReference type="PANTHER" id="PTHR33337:SF40">
    <property type="entry name" value="CENP-V_GFA DOMAIN-CONTAINING PROTEIN-RELATED"/>
    <property type="match status" value="1"/>
</dbReference>
<dbReference type="Pfam" id="PF04828">
    <property type="entry name" value="GFA"/>
    <property type="match status" value="1"/>
</dbReference>
<organism evidence="6 7">
    <name type="scientific">Inquilinus ginsengisoli</name>
    <dbReference type="NCBI Taxonomy" id="363840"/>
    <lineage>
        <taxon>Bacteria</taxon>
        <taxon>Pseudomonadati</taxon>
        <taxon>Pseudomonadota</taxon>
        <taxon>Alphaproteobacteria</taxon>
        <taxon>Rhodospirillales</taxon>
        <taxon>Rhodospirillaceae</taxon>
        <taxon>Inquilinus</taxon>
    </lineage>
</organism>
<evidence type="ECO:0000313" key="7">
    <source>
        <dbReference type="Proteomes" id="UP001262410"/>
    </source>
</evidence>
<gene>
    <name evidence="6" type="ORF">E9232_002218</name>
</gene>
<keyword evidence="2" id="KW-0479">Metal-binding</keyword>